<sequence>MASNEDQNELLLRYLDGSLDPSDQAMV</sequence>
<accession>A0A382QT78</accession>
<dbReference type="AlphaFoldDB" id="A0A382QT78"/>
<gene>
    <name evidence="1" type="ORF">METZ01_LOCUS340375</name>
</gene>
<evidence type="ECO:0000313" key="1">
    <source>
        <dbReference type="EMBL" id="SVC87521.1"/>
    </source>
</evidence>
<dbReference type="EMBL" id="UINC01116048">
    <property type="protein sequence ID" value="SVC87521.1"/>
    <property type="molecule type" value="Genomic_DNA"/>
</dbReference>
<organism evidence="1">
    <name type="scientific">marine metagenome</name>
    <dbReference type="NCBI Taxonomy" id="408172"/>
    <lineage>
        <taxon>unclassified sequences</taxon>
        <taxon>metagenomes</taxon>
        <taxon>ecological metagenomes</taxon>
    </lineage>
</organism>
<feature type="non-terminal residue" evidence="1">
    <location>
        <position position="27"/>
    </location>
</feature>
<reference evidence="1" key="1">
    <citation type="submission" date="2018-05" db="EMBL/GenBank/DDBJ databases">
        <authorList>
            <person name="Lanie J.A."/>
            <person name="Ng W.-L."/>
            <person name="Kazmierczak K.M."/>
            <person name="Andrzejewski T.M."/>
            <person name="Davidsen T.M."/>
            <person name="Wayne K.J."/>
            <person name="Tettelin H."/>
            <person name="Glass J.I."/>
            <person name="Rusch D."/>
            <person name="Podicherti R."/>
            <person name="Tsui H.-C.T."/>
            <person name="Winkler M.E."/>
        </authorList>
    </citation>
    <scope>NUCLEOTIDE SEQUENCE</scope>
</reference>
<proteinExistence type="predicted"/>
<name>A0A382QT78_9ZZZZ</name>
<protein>
    <submittedName>
        <fullName evidence="1">Uncharacterized protein</fullName>
    </submittedName>
</protein>